<sequence>MFSSGLFGCEWTLNFNHLEFGHSL</sequence>
<protein>
    <submittedName>
        <fullName evidence="1">Uncharacterized protein</fullName>
    </submittedName>
</protein>
<name>A0A0E9RS29_ANGAN</name>
<reference evidence="1" key="2">
    <citation type="journal article" date="2015" name="Fish Shellfish Immunol.">
        <title>Early steps in the European eel (Anguilla anguilla)-Vibrio vulnificus interaction in the gills: Role of the RtxA13 toxin.</title>
        <authorList>
            <person name="Callol A."/>
            <person name="Pajuelo D."/>
            <person name="Ebbesson L."/>
            <person name="Teles M."/>
            <person name="MacKenzie S."/>
            <person name="Amaro C."/>
        </authorList>
    </citation>
    <scope>NUCLEOTIDE SEQUENCE</scope>
</reference>
<proteinExistence type="predicted"/>
<dbReference type="AlphaFoldDB" id="A0A0E9RS29"/>
<organism evidence="1">
    <name type="scientific">Anguilla anguilla</name>
    <name type="common">European freshwater eel</name>
    <name type="synonym">Muraena anguilla</name>
    <dbReference type="NCBI Taxonomy" id="7936"/>
    <lineage>
        <taxon>Eukaryota</taxon>
        <taxon>Metazoa</taxon>
        <taxon>Chordata</taxon>
        <taxon>Craniata</taxon>
        <taxon>Vertebrata</taxon>
        <taxon>Euteleostomi</taxon>
        <taxon>Actinopterygii</taxon>
        <taxon>Neopterygii</taxon>
        <taxon>Teleostei</taxon>
        <taxon>Anguilliformes</taxon>
        <taxon>Anguillidae</taxon>
        <taxon>Anguilla</taxon>
    </lineage>
</organism>
<reference evidence="1" key="1">
    <citation type="submission" date="2014-11" db="EMBL/GenBank/DDBJ databases">
        <authorList>
            <person name="Amaro Gonzalez C."/>
        </authorList>
    </citation>
    <scope>NUCLEOTIDE SEQUENCE</scope>
</reference>
<evidence type="ECO:0000313" key="1">
    <source>
        <dbReference type="EMBL" id="JAH31642.1"/>
    </source>
</evidence>
<accession>A0A0E9RS29</accession>
<dbReference type="EMBL" id="GBXM01076935">
    <property type="protein sequence ID" value="JAH31642.1"/>
    <property type="molecule type" value="Transcribed_RNA"/>
</dbReference>